<dbReference type="EMBL" id="JBHIRY010000010">
    <property type="protein sequence ID" value="MFB5761256.1"/>
    <property type="molecule type" value="Genomic_DNA"/>
</dbReference>
<name>A0ABV5C158_9BACL</name>
<gene>
    <name evidence="1" type="ORF">ACE5LO_12720</name>
</gene>
<evidence type="ECO:0000313" key="1">
    <source>
        <dbReference type="EMBL" id="MFB5761256.1"/>
    </source>
</evidence>
<proteinExistence type="predicted"/>
<reference evidence="1 2" key="1">
    <citation type="submission" date="2024-09" db="EMBL/GenBank/DDBJ databases">
        <title>Paenibacillus zeirhizospherea sp. nov., isolated from surface of the maize (Zea mays) roots in a horticulture field, Hungary.</title>
        <authorList>
            <person name="Marton D."/>
            <person name="Farkas M."/>
            <person name="Bedics A."/>
            <person name="Toth E."/>
            <person name="Tancsics A."/>
            <person name="Boka K."/>
            <person name="Marati G."/>
            <person name="Kriszt B."/>
            <person name="Cserhati M."/>
        </authorList>
    </citation>
    <scope>NUCLEOTIDE SEQUENCE [LARGE SCALE GENOMIC DNA]</scope>
    <source>
        <strain evidence="1 2">JCM 18446</strain>
    </source>
</reference>
<evidence type="ECO:0008006" key="3">
    <source>
        <dbReference type="Google" id="ProtNLM"/>
    </source>
</evidence>
<sequence length="52" mass="6132">MYYQDGLNWIGPEDEAFLKDGLHTGAEGYELLGRRFHDLHEFVFRAVYRVAK</sequence>
<evidence type="ECO:0000313" key="2">
    <source>
        <dbReference type="Proteomes" id="UP001580430"/>
    </source>
</evidence>
<keyword evidence="2" id="KW-1185">Reference proteome</keyword>
<accession>A0ABV5C158</accession>
<organism evidence="1 2">
    <name type="scientific">Paenibacillus medicaginis</name>
    <dbReference type="NCBI Taxonomy" id="1470560"/>
    <lineage>
        <taxon>Bacteria</taxon>
        <taxon>Bacillati</taxon>
        <taxon>Bacillota</taxon>
        <taxon>Bacilli</taxon>
        <taxon>Bacillales</taxon>
        <taxon>Paenibacillaceae</taxon>
        <taxon>Paenibacillus</taxon>
    </lineage>
</organism>
<dbReference type="RefSeq" id="WP_375520396.1">
    <property type="nucleotide sequence ID" value="NZ_JBHIRY010000010.1"/>
</dbReference>
<comment type="caution">
    <text evidence="1">The sequence shown here is derived from an EMBL/GenBank/DDBJ whole genome shotgun (WGS) entry which is preliminary data.</text>
</comment>
<protein>
    <recommendedName>
        <fullName evidence="3">SGNH hydrolase-type esterase domain-containing protein</fullName>
    </recommendedName>
</protein>
<dbReference type="Proteomes" id="UP001580430">
    <property type="component" value="Unassembled WGS sequence"/>
</dbReference>